<evidence type="ECO:0000256" key="1">
    <source>
        <dbReference type="SAM" id="MobiDB-lite"/>
    </source>
</evidence>
<reference evidence="2 3" key="1">
    <citation type="submission" date="2017-01" db="EMBL/GenBank/DDBJ databases">
        <title>The complete genome sequence of a sulfur-oxidizing marine bacterium Thioclava sp. 25B10_4T.</title>
        <authorList>
            <person name="Liu Y."/>
            <person name="Lai Q."/>
            <person name="Shao Z."/>
        </authorList>
    </citation>
    <scope>NUCLEOTIDE SEQUENCE [LARGE SCALE GENOMIC DNA]</scope>
    <source>
        <strain evidence="2 3">25B10_4</strain>
    </source>
</reference>
<dbReference type="EMBL" id="CP019437">
    <property type="protein sequence ID" value="AQS47451.1"/>
    <property type="molecule type" value="Genomic_DNA"/>
</dbReference>
<proteinExistence type="predicted"/>
<name>A0ABM6IFH8_9RHOB</name>
<accession>A0ABM6IFH8</accession>
<dbReference type="Proteomes" id="UP000185622">
    <property type="component" value="Chromosome"/>
</dbReference>
<sequence>MSRLGIAPPEMIQVCVRLVPSEGGAAPDLGVSRVSEGFLWKPSVANAPRLPAQGALRCRLVWAVYLASPEDGEAVSCIANAPSRGRGEPGLAAFQWKDAPANARSASEGPDGRV</sequence>
<feature type="region of interest" description="Disordered" evidence="1">
    <location>
        <begin position="89"/>
        <end position="114"/>
    </location>
</feature>
<protein>
    <submittedName>
        <fullName evidence="2">Uncharacterized protein</fullName>
    </submittedName>
</protein>
<organism evidence="2 3">
    <name type="scientific">Thioclava nitratireducens</name>
    <dbReference type="NCBI Taxonomy" id="1915078"/>
    <lineage>
        <taxon>Bacteria</taxon>
        <taxon>Pseudomonadati</taxon>
        <taxon>Pseudomonadota</taxon>
        <taxon>Alphaproteobacteria</taxon>
        <taxon>Rhodobacterales</taxon>
        <taxon>Paracoccaceae</taxon>
        <taxon>Thioclava</taxon>
    </lineage>
</organism>
<gene>
    <name evidence="2" type="ORF">BMG03_06290</name>
</gene>
<evidence type="ECO:0000313" key="3">
    <source>
        <dbReference type="Proteomes" id="UP000185622"/>
    </source>
</evidence>
<evidence type="ECO:0000313" key="2">
    <source>
        <dbReference type="EMBL" id="AQS47451.1"/>
    </source>
</evidence>
<keyword evidence="3" id="KW-1185">Reference proteome</keyword>